<evidence type="ECO:0000313" key="2">
    <source>
        <dbReference type="Proteomes" id="UP001146015"/>
    </source>
</evidence>
<dbReference type="Pfam" id="PF26210">
    <property type="entry name" value="Phage_phiTE_211"/>
    <property type="match status" value="1"/>
</dbReference>
<proteinExistence type="predicted"/>
<reference evidence="1" key="1">
    <citation type="submission" date="2022-11" db="EMBL/GenBank/DDBJ databases">
        <title>Biodiversity and phylogenetic relationships of bacteria.</title>
        <authorList>
            <person name="Machado R.A.R."/>
            <person name="Bhat A."/>
            <person name="Loulou A."/>
            <person name="Kallel S."/>
        </authorList>
    </citation>
    <scope>NUCLEOTIDE SEQUENCE</scope>
    <source>
        <strain evidence="1">E-TC7</strain>
    </source>
</reference>
<organism evidence="1 2">
    <name type="scientific">Enterobacter nematophilus</name>
    <dbReference type="NCBI Taxonomy" id="2994648"/>
    <lineage>
        <taxon>Bacteria</taxon>
        <taxon>Pseudomonadati</taxon>
        <taxon>Pseudomonadota</taxon>
        <taxon>Gammaproteobacteria</taxon>
        <taxon>Enterobacterales</taxon>
        <taxon>Enterobacteriaceae</taxon>
        <taxon>Enterobacter</taxon>
    </lineage>
</organism>
<evidence type="ECO:0000313" key="1">
    <source>
        <dbReference type="EMBL" id="MCX5573872.1"/>
    </source>
</evidence>
<gene>
    <name evidence="1" type="ORF">OSH03_07815</name>
</gene>
<keyword evidence="2" id="KW-1185">Reference proteome</keyword>
<comment type="caution">
    <text evidence="1">The sequence shown here is derived from an EMBL/GenBank/DDBJ whole genome shotgun (WGS) entry which is preliminary data.</text>
</comment>
<protein>
    <submittedName>
        <fullName evidence="1">Uncharacterized protein</fullName>
    </submittedName>
</protein>
<dbReference type="InterPro" id="IPR058894">
    <property type="entry name" value="PhiTE_211_coil-containing-like"/>
</dbReference>
<dbReference type="RefSeq" id="WP_248054665.1">
    <property type="nucleotide sequence ID" value="NZ_JAPKNE010000002.1"/>
</dbReference>
<dbReference type="EMBL" id="JAPKNE010000002">
    <property type="protein sequence ID" value="MCX5573872.1"/>
    <property type="molecule type" value="Genomic_DNA"/>
</dbReference>
<name>A0ABT3VVV2_9ENTR</name>
<dbReference type="Proteomes" id="UP001146015">
    <property type="component" value="Unassembled WGS sequence"/>
</dbReference>
<accession>A0ABT3VVV2</accession>
<sequence>MTLLEYLSHLPLSVAVFLWLRNGLDLYRKHNNMKNLEAIRASILKAIAEGTDEPEDLNKSAEDALAEAVQSYLSASTATASEPAKKAGKAIKDKGIALCHQAQGYSANLRPVSLMMKASLDELTPEQRAALDRLGYVINQGV</sequence>